<sequence>MTDLLGVCTSWGEHECVVQPESGPAVTVRLADVVSGKPVPPRPSVRQRVSARDAEGHALVMWPTVVTEDLGDWVLRTETEPQGRLLKRANSALAIGDPGVSWDDALDGVVGFYTGRDREPLVQVEAGSPVHRHATGRGWTEVDGGASTFLLGSVARALRACGSTGAGAAPTPVLTEDGPRAHVVLEQDGRVVAQGRAAYDGDWLGVHALLVEEGRRRGGLATAVMGELLDWGASHGARTLWLHVELDNDPALSLYERLGLLPHHDLAYLRPPAQH</sequence>
<evidence type="ECO:0000313" key="2">
    <source>
        <dbReference type="EMBL" id="QVT81260.1"/>
    </source>
</evidence>
<protein>
    <submittedName>
        <fullName evidence="2">Ribosomal-protein-alanine acetyltransferase</fullName>
        <ecNumber evidence="2">2.3.1.267</ecNumber>
    </submittedName>
</protein>
<dbReference type="GO" id="GO:0008999">
    <property type="term" value="F:protein-N-terminal-alanine acetyltransferase activity"/>
    <property type="evidence" value="ECO:0007669"/>
    <property type="project" value="UniProtKB-EC"/>
</dbReference>
<gene>
    <name evidence="2" type="primary">rimI_5</name>
    <name evidence="2" type="ORF">ENKNEFLB_03668</name>
</gene>
<reference evidence="2 3" key="1">
    <citation type="submission" date="2021-05" db="EMBL/GenBank/DDBJ databases">
        <title>Complete genome of Nocardioides aquaticus KCTC 9944T isolated from meromictic and hypersaline Ekho Lake, Antarctica.</title>
        <authorList>
            <person name="Hwang K."/>
            <person name="Kim K.M."/>
            <person name="Choe H."/>
        </authorList>
    </citation>
    <scope>NUCLEOTIDE SEQUENCE [LARGE SCALE GENOMIC DNA]</scope>
    <source>
        <strain evidence="2 3">KCTC 9944</strain>
    </source>
</reference>
<feature type="domain" description="N-acetyltransferase" evidence="1">
    <location>
        <begin position="134"/>
        <end position="275"/>
    </location>
</feature>
<dbReference type="Proteomes" id="UP000679307">
    <property type="component" value="Chromosome"/>
</dbReference>
<keyword evidence="3" id="KW-1185">Reference proteome</keyword>
<dbReference type="CDD" id="cd04301">
    <property type="entry name" value="NAT_SF"/>
    <property type="match status" value="1"/>
</dbReference>
<dbReference type="EC" id="2.3.1.267" evidence="2"/>
<proteinExistence type="predicted"/>
<name>A0ABX8EN65_9ACTN</name>
<dbReference type="Pfam" id="PF00583">
    <property type="entry name" value="Acetyltransf_1"/>
    <property type="match status" value="1"/>
</dbReference>
<evidence type="ECO:0000259" key="1">
    <source>
        <dbReference type="PROSITE" id="PS51186"/>
    </source>
</evidence>
<evidence type="ECO:0000313" key="3">
    <source>
        <dbReference type="Proteomes" id="UP000679307"/>
    </source>
</evidence>
<dbReference type="InterPro" id="IPR000182">
    <property type="entry name" value="GNAT_dom"/>
</dbReference>
<dbReference type="PROSITE" id="PS51186">
    <property type="entry name" value="GNAT"/>
    <property type="match status" value="1"/>
</dbReference>
<accession>A0ABX8EN65</accession>
<dbReference type="EMBL" id="CP075371">
    <property type="protein sequence ID" value="QVT81260.1"/>
    <property type="molecule type" value="Genomic_DNA"/>
</dbReference>
<organism evidence="2 3">
    <name type="scientific">Nocardioides aquaticus</name>
    <dbReference type="NCBI Taxonomy" id="160826"/>
    <lineage>
        <taxon>Bacteria</taxon>
        <taxon>Bacillati</taxon>
        <taxon>Actinomycetota</taxon>
        <taxon>Actinomycetes</taxon>
        <taxon>Propionibacteriales</taxon>
        <taxon>Nocardioidaceae</taxon>
        <taxon>Nocardioides</taxon>
    </lineage>
</organism>
<keyword evidence="2" id="KW-0808">Transferase</keyword>
<keyword evidence="2" id="KW-0012">Acyltransferase</keyword>